<organism evidence="2">
    <name type="scientific">Micromonas pusilla</name>
    <name type="common">Picoplanktonic green alga</name>
    <name type="synonym">Chromulina pusilla</name>
    <dbReference type="NCBI Taxonomy" id="38833"/>
    <lineage>
        <taxon>Eukaryota</taxon>
        <taxon>Viridiplantae</taxon>
        <taxon>Chlorophyta</taxon>
        <taxon>Mamiellophyceae</taxon>
        <taxon>Mamiellales</taxon>
        <taxon>Mamiellaceae</taxon>
        <taxon>Micromonas</taxon>
    </lineage>
</organism>
<dbReference type="AlphaFoldDB" id="A0A7S0PP68"/>
<sequence>MASPATTPRDKQPSSRMKIGPVVLSADSKTAICGVKLTRGLEYKPWNAQLNLGAFVDLGANTVSGFSRLEVDAGKVGKVVADVEGVEVQKDWHLPWEWAEGRLELSAGIGLQRETRGGPDFKPRPYLNVDFRPAETPFRAAMVSWSLVKDQPIEMRPKYDVSPNVSVEFPLTLTGHVFTAKDPQTGRDVRTPRGSNAKEDGCLKLHAHGAVVSYKFGVTSVDELKWDVWRRNMSAAEREAERNKSKEQRDAEKAARRAREQAEKAKRDAAKARKEADAKVKKAKEEADARVKKEKEAKAKRAKEVKSQRG</sequence>
<gene>
    <name evidence="2" type="ORF">MSP1404_LOCUS3430</name>
</gene>
<reference evidence="2" key="1">
    <citation type="submission" date="2021-01" db="EMBL/GenBank/DDBJ databases">
        <authorList>
            <person name="Corre E."/>
            <person name="Pelletier E."/>
            <person name="Niang G."/>
            <person name="Scheremetjew M."/>
            <person name="Finn R."/>
            <person name="Kale V."/>
            <person name="Holt S."/>
            <person name="Cochrane G."/>
            <person name="Meng A."/>
            <person name="Brown T."/>
            <person name="Cohen L."/>
        </authorList>
    </citation>
    <scope>NUCLEOTIDE SEQUENCE</scope>
    <source>
        <strain evidence="2">CCMP494</strain>
    </source>
</reference>
<evidence type="ECO:0000256" key="1">
    <source>
        <dbReference type="SAM" id="MobiDB-lite"/>
    </source>
</evidence>
<feature type="region of interest" description="Disordered" evidence="1">
    <location>
        <begin position="237"/>
        <end position="310"/>
    </location>
</feature>
<name>A0A7S0PP68_MICPS</name>
<evidence type="ECO:0000313" key="2">
    <source>
        <dbReference type="EMBL" id="CAD8582120.1"/>
    </source>
</evidence>
<proteinExistence type="predicted"/>
<accession>A0A7S0PP68</accession>
<protein>
    <submittedName>
        <fullName evidence="2">Uncharacterized protein</fullName>
    </submittedName>
</protein>
<dbReference type="EMBL" id="HBEV01004493">
    <property type="protein sequence ID" value="CAD8582120.1"/>
    <property type="molecule type" value="Transcribed_RNA"/>
</dbReference>